<evidence type="ECO:0000256" key="7">
    <source>
        <dbReference type="ARBA" id="ARBA00022968"/>
    </source>
</evidence>
<keyword evidence="12" id="KW-0325">Glycoprotein</keyword>
<organism evidence="15 16">
    <name type="scientific">Oreochromis aureus</name>
    <name type="common">Israeli tilapia</name>
    <name type="synonym">Chromis aureus</name>
    <dbReference type="NCBI Taxonomy" id="47969"/>
    <lineage>
        <taxon>Eukaryota</taxon>
        <taxon>Metazoa</taxon>
        <taxon>Chordata</taxon>
        <taxon>Craniata</taxon>
        <taxon>Vertebrata</taxon>
        <taxon>Euteleostomi</taxon>
        <taxon>Actinopterygii</taxon>
        <taxon>Neopterygii</taxon>
        <taxon>Teleostei</taxon>
        <taxon>Neoteleostei</taxon>
        <taxon>Acanthomorphata</taxon>
        <taxon>Ovalentaria</taxon>
        <taxon>Cichlomorphae</taxon>
        <taxon>Cichliformes</taxon>
        <taxon>Cichlidae</taxon>
        <taxon>African cichlids</taxon>
        <taxon>Pseudocrenilabrinae</taxon>
        <taxon>Oreochromini</taxon>
        <taxon>Oreochromis</taxon>
    </lineage>
</organism>
<keyword evidence="10" id="KW-0443">Lipid metabolism</keyword>
<evidence type="ECO:0000256" key="6">
    <source>
        <dbReference type="ARBA" id="ARBA00022692"/>
    </source>
</evidence>
<proteinExistence type="inferred from homology"/>
<keyword evidence="5" id="KW-0808">Transferase</keyword>
<evidence type="ECO:0000256" key="5">
    <source>
        <dbReference type="ARBA" id="ARBA00022679"/>
    </source>
</evidence>
<reference evidence="15" key="2">
    <citation type="submission" date="2025-09" db="UniProtKB">
        <authorList>
            <consortium name="Ensembl"/>
        </authorList>
    </citation>
    <scope>IDENTIFICATION</scope>
</reference>
<dbReference type="AlphaFoldDB" id="A0A668V1S5"/>
<keyword evidence="9 13" id="KW-0333">Golgi apparatus</keyword>
<dbReference type="Ensembl" id="ENSOABT00000046947.2">
    <property type="protein sequence ID" value="ENSOABP00000045746.2"/>
    <property type="gene ID" value="ENSOABG00000020522.2"/>
</dbReference>
<dbReference type="InterPro" id="IPR002659">
    <property type="entry name" value="Glyco_trans_31"/>
</dbReference>
<dbReference type="Gene3D" id="3.90.550.50">
    <property type="match status" value="1"/>
</dbReference>
<accession>A0A668V1S5</accession>
<dbReference type="FunFam" id="3.90.550.50:FF:000001">
    <property type="entry name" value="Hexosyltransferase"/>
    <property type="match status" value="1"/>
</dbReference>
<comment type="similarity">
    <text evidence="3 13">Belongs to the glycosyltransferase 31 family.</text>
</comment>
<evidence type="ECO:0000256" key="4">
    <source>
        <dbReference type="ARBA" id="ARBA00022676"/>
    </source>
</evidence>
<evidence type="ECO:0000313" key="15">
    <source>
        <dbReference type="Ensembl" id="ENSOABP00000045746.2"/>
    </source>
</evidence>
<evidence type="ECO:0000256" key="13">
    <source>
        <dbReference type="RuleBase" id="RU363063"/>
    </source>
</evidence>
<dbReference type="EC" id="2.4.1.-" evidence="13"/>
<dbReference type="PANTHER" id="PTHR11214:SF115">
    <property type="entry name" value="HEXOSYLTRANSFERASE"/>
    <property type="match status" value="1"/>
</dbReference>
<dbReference type="GO" id="GO:0006629">
    <property type="term" value="P:lipid metabolic process"/>
    <property type="evidence" value="ECO:0007669"/>
    <property type="project" value="UniProtKB-KW"/>
</dbReference>
<evidence type="ECO:0000256" key="8">
    <source>
        <dbReference type="ARBA" id="ARBA00022989"/>
    </source>
</evidence>
<dbReference type="Pfam" id="PF19341">
    <property type="entry name" value="B3GALT2_N"/>
    <property type="match status" value="1"/>
</dbReference>
<dbReference type="GO" id="GO:0006493">
    <property type="term" value="P:protein O-linked glycosylation"/>
    <property type="evidence" value="ECO:0007669"/>
    <property type="project" value="TreeGrafter"/>
</dbReference>
<evidence type="ECO:0000313" key="16">
    <source>
        <dbReference type="Proteomes" id="UP000472276"/>
    </source>
</evidence>
<dbReference type="InterPro" id="IPR045821">
    <property type="entry name" value="B3GT2_N"/>
</dbReference>
<dbReference type="PANTHER" id="PTHR11214">
    <property type="entry name" value="BETA-1,3-N-ACETYLGLUCOSAMINYLTRANSFERASE"/>
    <property type="match status" value="1"/>
</dbReference>
<dbReference type="GO" id="GO:0000139">
    <property type="term" value="C:Golgi membrane"/>
    <property type="evidence" value="ECO:0007669"/>
    <property type="project" value="UniProtKB-SubCell"/>
</dbReference>
<keyword evidence="7" id="KW-0735">Signal-anchor</keyword>
<protein>
    <recommendedName>
        <fullName evidence="13">Hexosyltransferase</fullName>
        <ecNumber evidence="13">2.4.1.-</ecNumber>
    </recommendedName>
</protein>
<name>A0A668V1S5_OREAU</name>
<dbReference type="GO" id="GO:0008499">
    <property type="term" value="F:N-acetyl-beta-D-glucosaminide beta-(1,3)-galactosyltransferase activity"/>
    <property type="evidence" value="ECO:0007669"/>
    <property type="project" value="TreeGrafter"/>
</dbReference>
<sequence>MVQVFPEQVFRFYFDICRSFPDLQQKYNDTRREPKKWMQNQSAKLMNFFSGQILNISSLNTTANDNSSLSEYNSTTNSCSLHVTWTIFSRIPHDYQYIINEPQKCEQEKPFVVLIVPVAPNNRQHRDIIRNTWGSESLVLDKVVRLFFLLGLHAGVEVEQVQQQVLQESKEHHDLIQSNFVDCYKNLTIKTMVMLEWLTAHCSSASYAMKIDSDMFLNVHNLVSMLLNAQKSNYMTGLVANGATVLRNPSSKWYLPHNIYAPPQYPRYALGLGYILSLDLPKKLTEASRHVKAVYIEDVYLGLLMQHLGIPPTDPPNWGYFYVFPLPYNRCAFSRIVATTTSPHTNREQIWNDFKKPGPYC</sequence>
<evidence type="ECO:0000256" key="2">
    <source>
        <dbReference type="ARBA" id="ARBA00004922"/>
    </source>
</evidence>
<evidence type="ECO:0000256" key="9">
    <source>
        <dbReference type="ARBA" id="ARBA00023034"/>
    </source>
</evidence>
<keyword evidence="4 13" id="KW-0328">Glycosyltransferase</keyword>
<evidence type="ECO:0000256" key="10">
    <source>
        <dbReference type="ARBA" id="ARBA00023098"/>
    </source>
</evidence>
<feature type="domain" description="Beta-1,3-galactosyltransferase 2 N-terminal" evidence="14">
    <location>
        <begin position="55"/>
        <end position="113"/>
    </location>
</feature>
<keyword evidence="8" id="KW-1133">Transmembrane helix</keyword>
<reference evidence="15" key="1">
    <citation type="submission" date="2025-08" db="UniProtKB">
        <authorList>
            <consortium name="Ensembl"/>
        </authorList>
    </citation>
    <scope>IDENTIFICATION</scope>
</reference>
<keyword evidence="16" id="KW-1185">Reference proteome</keyword>
<evidence type="ECO:0000256" key="11">
    <source>
        <dbReference type="ARBA" id="ARBA00023136"/>
    </source>
</evidence>
<comment type="subcellular location">
    <subcellularLocation>
        <location evidence="1 13">Golgi apparatus membrane</location>
        <topology evidence="1 13">Single-pass type II membrane protein</topology>
    </subcellularLocation>
</comment>
<dbReference type="Proteomes" id="UP000472276">
    <property type="component" value="Unassembled WGS sequence"/>
</dbReference>
<comment type="pathway">
    <text evidence="2">Protein modification; protein glycosylation.</text>
</comment>
<evidence type="ECO:0000259" key="14">
    <source>
        <dbReference type="Pfam" id="PF19341"/>
    </source>
</evidence>
<keyword evidence="11" id="KW-0472">Membrane</keyword>
<keyword evidence="6" id="KW-0812">Transmembrane</keyword>
<evidence type="ECO:0000256" key="3">
    <source>
        <dbReference type="ARBA" id="ARBA00008661"/>
    </source>
</evidence>
<dbReference type="Pfam" id="PF01762">
    <property type="entry name" value="Galactosyl_T"/>
    <property type="match status" value="1"/>
</dbReference>
<dbReference type="OMA" id="RNTWGSE"/>
<evidence type="ECO:0000256" key="1">
    <source>
        <dbReference type="ARBA" id="ARBA00004323"/>
    </source>
</evidence>
<evidence type="ECO:0000256" key="12">
    <source>
        <dbReference type="ARBA" id="ARBA00023180"/>
    </source>
</evidence>